<keyword evidence="4" id="KW-0973">c-di-GMP</keyword>
<evidence type="ECO:0000256" key="1">
    <source>
        <dbReference type="ARBA" id="ARBA00004651"/>
    </source>
</evidence>
<accession>A0ABN8TE72</accession>
<organism evidence="12 13">
    <name type="scientific">Pseudocitrobacter vendiensis</name>
    <dbReference type="NCBI Taxonomy" id="2488306"/>
    <lineage>
        <taxon>Bacteria</taxon>
        <taxon>Pseudomonadati</taxon>
        <taxon>Pseudomonadota</taxon>
        <taxon>Gammaproteobacteria</taxon>
        <taxon>Enterobacterales</taxon>
        <taxon>Enterobacteriaceae</taxon>
        <taxon>Pseudocitrobacter</taxon>
    </lineage>
</organism>
<evidence type="ECO:0000256" key="10">
    <source>
        <dbReference type="SAM" id="Phobius"/>
    </source>
</evidence>
<dbReference type="PROSITE" id="PS50883">
    <property type="entry name" value="EAL"/>
    <property type="match status" value="1"/>
</dbReference>
<dbReference type="InterPro" id="IPR035919">
    <property type="entry name" value="EAL_sf"/>
</dbReference>
<dbReference type="RefSeq" id="WP_253898057.1">
    <property type="nucleotide sequence ID" value="NZ_CALSBS010000009.1"/>
</dbReference>
<dbReference type="Gene3D" id="3.20.20.450">
    <property type="entry name" value="EAL domain"/>
    <property type="match status" value="1"/>
</dbReference>
<keyword evidence="13" id="KW-1185">Reference proteome</keyword>
<evidence type="ECO:0000313" key="12">
    <source>
        <dbReference type="EMBL" id="CAH6659912.1"/>
    </source>
</evidence>
<evidence type="ECO:0000256" key="7">
    <source>
        <dbReference type="ARBA" id="ARBA00022989"/>
    </source>
</evidence>
<dbReference type="InterPro" id="IPR024744">
    <property type="entry name" value="CSS-motif_dom"/>
</dbReference>
<keyword evidence="8 10" id="KW-0472">Membrane</keyword>
<dbReference type="SUPFAM" id="SSF141868">
    <property type="entry name" value="EAL domain-like"/>
    <property type="match status" value="1"/>
</dbReference>
<dbReference type="SMART" id="SM00052">
    <property type="entry name" value="EAL"/>
    <property type="match status" value="1"/>
</dbReference>
<dbReference type="EC" id="3.1.4.52" evidence="2"/>
<dbReference type="InterPro" id="IPR050706">
    <property type="entry name" value="Cyclic-di-GMP_PDE-like"/>
</dbReference>
<evidence type="ECO:0000256" key="2">
    <source>
        <dbReference type="ARBA" id="ARBA00012282"/>
    </source>
</evidence>
<keyword evidence="5 10" id="KW-0812">Transmembrane</keyword>
<comment type="subcellular location">
    <subcellularLocation>
        <location evidence="1">Cell membrane</location>
        <topology evidence="1">Multi-pass membrane protein</topology>
    </subcellularLocation>
</comment>
<dbReference type="Proteomes" id="UP001152651">
    <property type="component" value="Unassembled WGS sequence"/>
</dbReference>
<protein>
    <recommendedName>
        <fullName evidence="2">cyclic-guanylate-specific phosphodiesterase</fullName>
        <ecNumber evidence="2">3.1.4.52</ecNumber>
    </recommendedName>
</protein>
<evidence type="ECO:0000256" key="5">
    <source>
        <dbReference type="ARBA" id="ARBA00022692"/>
    </source>
</evidence>
<gene>
    <name evidence="12" type="ORF">FBBNIHIM_12365</name>
</gene>
<evidence type="ECO:0000313" key="13">
    <source>
        <dbReference type="Proteomes" id="UP001152651"/>
    </source>
</evidence>
<dbReference type="Pfam" id="PF00563">
    <property type="entry name" value="EAL"/>
    <property type="match status" value="1"/>
</dbReference>
<evidence type="ECO:0000256" key="9">
    <source>
        <dbReference type="ARBA" id="ARBA00034290"/>
    </source>
</evidence>
<dbReference type="InterPro" id="IPR001633">
    <property type="entry name" value="EAL_dom"/>
</dbReference>
<reference evidence="12" key="1">
    <citation type="submission" date="2022-05" db="EMBL/GenBank/DDBJ databases">
        <authorList>
            <person name="Blom J."/>
        </authorList>
    </citation>
    <scope>NUCLEOTIDE SEQUENCE</scope>
    <source>
        <strain evidence="12">Type strain: CPO20170097</strain>
    </source>
</reference>
<proteinExistence type="predicted"/>
<comment type="caution">
    <text evidence="12">The sequence shown here is derived from an EMBL/GenBank/DDBJ whole genome shotgun (WGS) entry which is preliminary data.</text>
</comment>
<dbReference type="EMBL" id="CALSBS010000009">
    <property type="protein sequence ID" value="CAH6659912.1"/>
    <property type="molecule type" value="Genomic_DNA"/>
</dbReference>
<dbReference type="PANTHER" id="PTHR33121">
    <property type="entry name" value="CYCLIC DI-GMP PHOSPHODIESTERASE PDEF"/>
    <property type="match status" value="1"/>
</dbReference>
<feature type="transmembrane region" description="Helical" evidence="10">
    <location>
        <begin position="243"/>
        <end position="262"/>
    </location>
</feature>
<dbReference type="PANTHER" id="PTHR33121:SF81">
    <property type="entry name" value="CYCLIC DI-GMP PHOSPHODIESTERASE PDEB-RELATED"/>
    <property type="match status" value="1"/>
</dbReference>
<evidence type="ECO:0000256" key="3">
    <source>
        <dbReference type="ARBA" id="ARBA00022475"/>
    </source>
</evidence>
<keyword evidence="7 10" id="KW-1133">Transmembrane helix</keyword>
<feature type="domain" description="EAL" evidence="11">
    <location>
        <begin position="268"/>
        <end position="516"/>
    </location>
</feature>
<dbReference type="Pfam" id="PF12792">
    <property type="entry name" value="CSS-motif"/>
    <property type="match status" value="1"/>
</dbReference>
<sequence length="524" mass="59306">MTTRHLVGLVTGVLILAIFLPILLSIWLAHREADAQFRDEQELYASRVMARTLRVLDQAKAALIQIDTSKNPGCNPQHLLEMRRLSYSWRYVQEVLYLKGSTPVCSSLEVKSAPVTYPQPDRVTQDGYRTWFTVKNDLGLDYHMIAIASRQHMVIIDPLSFIDVLPSELSNIQSALLGTVKDRVLASSQPIDIAVFKRMQQEGLETLTANKTIYTVRHYPELDLAVMTWSSVQPKVASWHRQLLIWLPIGMLISLLAAWFILRLLRRLQSPHHRMLDALNESAITVHYQPIVSLKSGKIVGAEALARWKQPDGSYLSPEIFIPLAEQTGLITMLTETVVKNIFLDLGKWLHVHPDLHISINLSVEDIQSTTLPVLLGQQLNHWQVAPSQIALELTERGFADPKTTLPAIESYRKAGHAIYIDDFGTGYSSLRYLQDLEVDTLKIDKSFVDALEYQQVTPYIIEMAKTLKLDVVAEGIETACQQEWLYQHGVHYGQGWLYSKALPKTDFILWAEENLRSHSAGAA</sequence>
<evidence type="ECO:0000256" key="4">
    <source>
        <dbReference type="ARBA" id="ARBA00022636"/>
    </source>
</evidence>
<evidence type="ECO:0000256" key="8">
    <source>
        <dbReference type="ARBA" id="ARBA00023136"/>
    </source>
</evidence>
<feature type="transmembrane region" description="Helical" evidence="10">
    <location>
        <begin position="6"/>
        <end position="29"/>
    </location>
</feature>
<comment type="catalytic activity">
    <reaction evidence="9">
        <text>3',3'-c-di-GMP + H2O = 5'-phosphoguanylyl(3'-&gt;5')guanosine + H(+)</text>
        <dbReference type="Rhea" id="RHEA:24902"/>
        <dbReference type="ChEBI" id="CHEBI:15377"/>
        <dbReference type="ChEBI" id="CHEBI:15378"/>
        <dbReference type="ChEBI" id="CHEBI:58754"/>
        <dbReference type="ChEBI" id="CHEBI:58805"/>
        <dbReference type="EC" id="3.1.4.52"/>
    </reaction>
</comment>
<keyword evidence="6" id="KW-0378">Hydrolase</keyword>
<evidence type="ECO:0000259" key="11">
    <source>
        <dbReference type="PROSITE" id="PS50883"/>
    </source>
</evidence>
<keyword evidence="3" id="KW-1003">Cell membrane</keyword>
<evidence type="ECO:0000256" key="6">
    <source>
        <dbReference type="ARBA" id="ARBA00022801"/>
    </source>
</evidence>
<dbReference type="CDD" id="cd01948">
    <property type="entry name" value="EAL"/>
    <property type="match status" value="1"/>
</dbReference>
<name>A0ABN8TE72_9ENTR</name>